<accession>A0A250FMS0</accession>
<dbReference type="RefSeq" id="WP_095909715.1">
    <property type="nucleotide sequence ID" value="NZ_CP022386.1"/>
</dbReference>
<sequence length="308" mass="35250">MKRITNTFKTLLATAALGFVLTSCSKEAATPTNEKEDKGHEDPAKVEFVIRRGHLHGVRFHGDPESIIAPIQKFKFELDEQTKNWVRKDMDGKILTQENPVVMIEGAHYAMEIIYYNSKGQRMNYEFTSEQMLPIHQHFFEVREYTNTKKTNDVGTDIGSLFTYTYRDTNPENVPVGDFIDSKNSTKKSELTDNPLGLKGYFSPTKAYAKYDIRVSLFHVLRGTKNKNNEKGVFYPFNAPGSELIARSTTDFSQKIPVYVITSIASGGGEEENRYYKEVADYYGITPERVKQLIDEARDKHDSATYWM</sequence>
<dbReference type="Proteomes" id="UP000217250">
    <property type="component" value="Chromosome"/>
</dbReference>
<evidence type="ECO:0008006" key="4">
    <source>
        <dbReference type="Google" id="ProtNLM"/>
    </source>
</evidence>
<dbReference type="KEGG" id="cgh:CGC50_03585"/>
<dbReference type="OrthoDB" id="1014446at2"/>
<organism evidence="2 3">
    <name type="scientific">Capnocytophaga gingivalis</name>
    <dbReference type="NCBI Taxonomy" id="1017"/>
    <lineage>
        <taxon>Bacteria</taxon>
        <taxon>Pseudomonadati</taxon>
        <taxon>Bacteroidota</taxon>
        <taxon>Flavobacteriia</taxon>
        <taxon>Flavobacteriales</taxon>
        <taxon>Flavobacteriaceae</taxon>
        <taxon>Capnocytophaga</taxon>
    </lineage>
</organism>
<reference evidence="3" key="1">
    <citation type="submission" date="2017-06" db="EMBL/GenBank/DDBJ databases">
        <title>Capnocytophaga spp. assemblies.</title>
        <authorList>
            <person name="Gulvik C.A."/>
        </authorList>
    </citation>
    <scope>NUCLEOTIDE SEQUENCE [LARGE SCALE GENOMIC DNA]</scope>
    <source>
        <strain evidence="3">H1496</strain>
    </source>
</reference>
<keyword evidence="1" id="KW-0732">Signal</keyword>
<evidence type="ECO:0000256" key="1">
    <source>
        <dbReference type="SAM" id="SignalP"/>
    </source>
</evidence>
<dbReference type="AlphaFoldDB" id="A0A250FMS0"/>
<feature type="signal peptide" evidence="1">
    <location>
        <begin position="1"/>
        <end position="28"/>
    </location>
</feature>
<protein>
    <recommendedName>
        <fullName evidence="4">DUF4595 domain-containing protein</fullName>
    </recommendedName>
</protein>
<feature type="chain" id="PRO_5012874295" description="DUF4595 domain-containing protein" evidence="1">
    <location>
        <begin position="29"/>
        <end position="308"/>
    </location>
</feature>
<gene>
    <name evidence="2" type="ORF">CGC50_03585</name>
</gene>
<name>A0A250FMS0_9FLAO</name>
<dbReference type="GeneID" id="84807642"/>
<dbReference type="PROSITE" id="PS51257">
    <property type="entry name" value="PROKAR_LIPOPROTEIN"/>
    <property type="match status" value="1"/>
</dbReference>
<dbReference type="EMBL" id="CP022386">
    <property type="protein sequence ID" value="ATA86321.1"/>
    <property type="molecule type" value="Genomic_DNA"/>
</dbReference>
<evidence type="ECO:0000313" key="2">
    <source>
        <dbReference type="EMBL" id="ATA86321.1"/>
    </source>
</evidence>
<evidence type="ECO:0000313" key="3">
    <source>
        <dbReference type="Proteomes" id="UP000217250"/>
    </source>
</evidence>
<proteinExistence type="predicted"/>